<evidence type="ECO:0000256" key="1">
    <source>
        <dbReference type="ARBA" id="ARBA00007637"/>
    </source>
</evidence>
<dbReference type="PANTHER" id="PTHR43103:SF5">
    <property type="entry name" value="4-EPIMERASE, PUTATIVE (AFU_ORTHOLOGUE AFUA_7G00360)-RELATED"/>
    <property type="match status" value="1"/>
</dbReference>
<evidence type="ECO:0000259" key="5">
    <source>
        <dbReference type="Pfam" id="PF01370"/>
    </source>
</evidence>
<name>A0A5S9MFZ7_BACIA</name>
<dbReference type="EMBL" id="AP021906">
    <property type="protein sequence ID" value="BBP91695.1"/>
    <property type="molecule type" value="Genomic_DNA"/>
</dbReference>
<organism evidence="6 7">
    <name type="scientific">Bacillus safensis</name>
    <dbReference type="NCBI Taxonomy" id="561879"/>
    <lineage>
        <taxon>Bacteria</taxon>
        <taxon>Bacillati</taxon>
        <taxon>Bacillota</taxon>
        <taxon>Bacilli</taxon>
        <taxon>Bacillales</taxon>
        <taxon>Bacillaceae</taxon>
        <taxon>Bacillus</taxon>
    </lineage>
</organism>
<evidence type="ECO:0000256" key="3">
    <source>
        <dbReference type="ARBA" id="ARBA00023027"/>
    </source>
</evidence>
<dbReference type="GO" id="GO:0016491">
    <property type="term" value="F:oxidoreductase activity"/>
    <property type="evidence" value="ECO:0007669"/>
    <property type="project" value="UniProtKB-KW"/>
</dbReference>
<evidence type="ECO:0000256" key="2">
    <source>
        <dbReference type="ARBA" id="ARBA00023002"/>
    </source>
</evidence>
<proteinExistence type="inferred from homology"/>
<dbReference type="SUPFAM" id="SSF51735">
    <property type="entry name" value="NAD(P)-binding Rossmann-fold domains"/>
    <property type="match status" value="1"/>
</dbReference>
<reference evidence="6 7" key="1">
    <citation type="submission" date="2019-12" db="EMBL/GenBank/DDBJ databases">
        <title>Full genome sequence of a Bacillus safensis strain isolated from commercially available natto in Indonesia.</title>
        <authorList>
            <person name="Yoshida M."/>
            <person name="Uomi M."/>
            <person name="Waturangi D."/>
            <person name="Ekaputri J.J."/>
            <person name="Setiamarga D.H.E."/>
        </authorList>
    </citation>
    <scope>NUCLEOTIDE SEQUENCE [LARGE SCALE GENOMIC DNA]</scope>
    <source>
        <strain evidence="6 7">IDN1</strain>
    </source>
</reference>
<feature type="domain" description="NAD-dependent epimerase/dehydratase" evidence="5">
    <location>
        <begin position="37"/>
        <end position="164"/>
    </location>
</feature>
<dbReference type="Proteomes" id="UP000464658">
    <property type="component" value="Chromosome"/>
</dbReference>
<accession>A0A5S9MFZ7</accession>
<evidence type="ECO:0000313" key="6">
    <source>
        <dbReference type="EMBL" id="BBP91695.1"/>
    </source>
</evidence>
<gene>
    <name evidence="6" type="ORF">BsIDN1_53130</name>
</gene>
<dbReference type="Pfam" id="PF01370">
    <property type="entry name" value="Epimerase"/>
    <property type="match status" value="1"/>
</dbReference>
<dbReference type="Gene3D" id="3.40.50.720">
    <property type="entry name" value="NAD(P)-binding Rossmann-like Domain"/>
    <property type="match status" value="1"/>
</dbReference>
<evidence type="ECO:0000256" key="4">
    <source>
        <dbReference type="SAM" id="MobiDB-lite"/>
    </source>
</evidence>
<dbReference type="InterPro" id="IPR001509">
    <property type="entry name" value="Epimerase_deHydtase"/>
</dbReference>
<dbReference type="InterPro" id="IPR036291">
    <property type="entry name" value="NAD(P)-bd_dom_sf"/>
</dbReference>
<evidence type="ECO:0000313" key="7">
    <source>
        <dbReference type="Proteomes" id="UP000464658"/>
    </source>
</evidence>
<comment type="similarity">
    <text evidence="1">Belongs to the NAD(P)-dependent epimerase/dehydratase family.</text>
</comment>
<dbReference type="PANTHER" id="PTHR43103">
    <property type="entry name" value="NUCLEOSIDE-DIPHOSPHATE-SUGAR EPIMERASE"/>
    <property type="match status" value="1"/>
</dbReference>
<keyword evidence="3" id="KW-0520">NAD</keyword>
<dbReference type="AlphaFoldDB" id="A0A5S9MFZ7"/>
<protein>
    <recommendedName>
        <fullName evidence="5">NAD-dependent epimerase/dehydratase domain-containing protein</fullName>
    </recommendedName>
</protein>
<feature type="region of interest" description="Disordered" evidence="4">
    <location>
        <begin position="171"/>
        <end position="193"/>
    </location>
</feature>
<sequence>MDVFFKKALSDEYSVTIIDLTSCVEGVVLADAANEQQNVYEAIPRDTDVILHLLNMDMTHDVMDHEEFAKMTDIFWRSTYYMFRSAARLGIRKVIFASSNHVTDRYEEDGRSLLGRQITTDDVPATKNVYGILKFASEQLGRLFHDQSGMSVINLRIGTVVTDEMTALHKKKQRTKKNSAVTRGSCRYDKGSD</sequence>
<keyword evidence="2" id="KW-0560">Oxidoreductase</keyword>